<proteinExistence type="predicted"/>
<organism evidence="2 3">
    <name type="scientific">Lasius niger</name>
    <name type="common">Black garden ant</name>
    <dbReference type="NCBI Taxonomy" id="67767"/>
    <lineage>
        <taxon>Eukaryota</taxon>
        <taxon>Metazoa</taxon>
        <taxon>Ecdysozoa</taxon>
        <taxon>Arthropoda</taxon>
        <taxon>Hexapoda</taxon>
        <taxon>Insecta</taxon>
        <taxon>Pterygota</taxon>
        <taxon>Neoptera</taxon>
        <taxon>Endopterygota</taxon>
        <taxon>Hymenoptera</taxon>
        <taxon>Apocrita</taxon>
        <taxon>Aculeata</taxon>
        <taxon>Formicoidea</taxon>
        <taxon>Formicidae</taxon>
        <taxon>Formicinae</taxon>
        <taxon>Lasius</taxon>
        <taxon>Lasius</taxon>
    </lineage>
</organism>
<accession>A0A0J7JVP2</accession>
<name>A0A0J7JVP2_LASNI</name>
<dbReference type="InterPro" id="IPR013103">
    <property type="entry name" value="RVT_2"/>
</dbReference>
<dbReference type="OrthoDB" id="7549815at2759"/>
<feature type="domain" description="Reverse transcriptase Ty1/copia-type" evidence="1">
    <location>
        <begin position="1"/>
        <end position="75"/>
    </location>
</feature>
<keyword evidence="3" id="KW-1185">Reference proteome</keyword>
<reference evidence="2 3" key="1">
    <citation type="submission" date="2015-04" db="EMBL/GenBank/DDBJ databases">
        <title>Lasius niger genome sequencing.</title>
        <authorList>
            <person name="Konorov E.A."/>
            <person name="Nikitin M.A."/>
            <person name="Kirill M.V."/>
            <person name="Chang P."/>
        </authorList>
    </citation>
    <scope>NUCLEOTIDE SEQUENCE [LARGE SCALE GENOMIC DNA]</scope>
    <source>
        <tissue evidence="2">Whole</tissue>
    </source>
</reference>
<evidence type="ECO:0000259" key="1">
    <source>
        <dbReference type="Pfam" id="PF07727"/>
    </source>
</evidence>
<dbReference type="STRING" id="67767.A0A0J7JVP2"/>
<dbReference type="Proteomes" id="UP000036403">
    <property type="component" value="Unassembled WGS sequence"/>
</dbReference>
<evidence type="ECO:0000313" key="3">
    <source>
        <dbReference type="Proteomes" id="UP000036403"/>
    </source>
</evidence>
<comment type="caution">
    <text evidence="2">The sequence shown here is derived from an EMBL/GenBank/DDBJ whole genome shotgun (WGS) entry which is preliminary data.</text>
</comment>
<dbReference type="EMBL" id="LBMM01027397">
    <property type="protein sequence ID" value="KMQ82199.1"/>
    <property type="molecule type" value="Genomic_DNA"/>
</dbReference>
<dbReference type="Pfam" id="PF07727">
    <property type="entry name" value="RVT_2"/>
    <property type="match status" value="1"/>
</dbReference>
<dbReference type="AlphaFoldDB" id="A0A0J7JVP2"/>
<sequence>MDDILITSRDEVNIRRLKEELAKNFVIRDLGCIKYCLGIEVSQSKKGIHLSQAGYIRDVMNRFGITDCKPVRTPLDTNIKLHDAIDDSDGDELKLPYRELLGSLMYLAQGTRPDIAHAVSAISQIVL</sequence>
<evidence type="ECO:0000313" key="2">
    <source>
        <dbReference type="EMBL" id="KMQ82199.1"/>
    </source>
</evidence>
<gene>
    <name evidence="2" type="ORF">RF55_23825</name>
</gene>
<dbReference type="PaxDb" id="67767-A0A0J7JVP2"/>
<protein>
    <submittedName>
        <fullName evidence="2">Integrase core domain protein</fullName>
    </submittedName>
</protein>